<dbReference type="SUPFAM" id="SSF53474">
    <property type="entry name" value="alpha/beta-Hydrolases"/>
    <property type="match status" value="1"/>
</dbReference>
<organism evidence="4">
    <name type="scientific">Cyprideis torosa</name>
    <dbReference type="NCBI Taxonomy" id="163714"/>
    <lineage>
        <taxon>Eukaryota</taxon>
        <taxon>Metazoa</taxon>
        <taxon>Ecdysozoa</taxon>
        <taxon>Arthropoda</taxon>
        <taxon>Crustacea</taxon>
        <taxon>Oligostraca</taxon>
        <taxon>Ostracoda</taxon>
        <taxon>Podocopa</taxon>
        <taxon>Podocopida</taxon>
        <taxon>Cytherocopina</taxon>
        <taxon>Cytheroidea</taxon>
        <taxon>Cytherideidae</taxon>
        <taxon>Cyprideis</taxon>
    </lineage>
</organism>
<dbReference type="EMBL" id="OB662040">
    <property type="protein sequence ID" value="CAD7229388.1"/>
    <property type="molecule type" value="Genomic_DNA"/>
</dbReference>
<evidence type="ECO:0000256" key="1">
    <source>
        <dbReference type="ARBA" id="ARBA00004496"/>
    </source>
</evidence>
<evidence type="ECO:0000256" key="3">
    <source>
        <dbReference type="ARBA" id="ARBA00022490"/>
    </source>
</evidence>
<evidence type="ECO:0000256" key="2">
    <source>
        <dbReference type="ARBA" id="ARBA00008645"/>
    </source>
</evidence>
<evidence type="ECO:0000313" key="4">
    <source>
        <dbReference type="EMBL" id="CAD7229388.1"/>
    </source>
</evidence>
<dbReference type="GO" id="GO:0005737">
    <property type="term" value="C:cytoplasm"/>
    <property type="evidence" value="ECO:0007669"/>
    <property type="project" value="UniProtKB-SubCell"/>
</dbReference>
<reference evidence="4" key="1">
    <citation type="submission" date="2020-11" db="EMBL/GenBank/DDBJ databases">
        <authorList>
            <person name="Tran Van P."/>
        </authorList>
    </citation>
    <scope>NUCLEOTIDE SEQUENCE</scope>
</reference>
<dbReference type="Gene3D" id="3.40.50.1820">
    <property type="entry name" value="alpha/beta hydrolase"/>
    <property type="match status" value="1"/>
</dbReference>
<sequence length="342" mass="38602">MSIISNSPEYKSFRASVPKRTITVDHAPGPWEIYDVGPRSVKCPLVLIPPVSGTGDVFYKQLLTLSARDIRAIAVSWPPYWSSGDWCEGFGKLLDALDLEAVHIFGANLGGFLAQKFAEITSKTKLRVASMILCNTYTDTKVFRDRDASAFFWMLPAFLLRRLILQYFPLTCRDMEIAESIDFMTLMVESLDQQRLASRLTLACVPGFITPRVTIPVTVIASCDESGYTGEIYDEVVKCYPHAKQGFLKTGGHFPNLSRSDEVNLHIAAVYNKDEKVGERRFLYNCNLPFRWGRPLKKSWSHQVKNCRGISLDPFRKPRNLGAIEFEKLDHLIVVLEVAALV</sequence>
<accession>A0A7R8ZRV8</accession>
<dbReference type="PANTHER" id="PTHR15913:SF0">
    <property type="entry name" value="MASPARDIN"/>
    <property type="match status" value="1"/>
</dbReference>
<dbReference type="InterPro" id="IPR026151">
    <property type="entry name" value="Maspardin"/>
</dbReference>
<dbReference type="InterPro" id="IPR029058">
    <property type="entry name" value="AB_hydrolase_fold"/>
</dbReference>
<protein>
    <recommendedName>
        <fullName evidence="5">Maspardin</fullName>
    </recommendedName>
</protein>
<gene>
    <name evidence="4" type="ORF">CTOB1V02_LOCUS7260</name>
</gene>
<keyword evidence="3" id="KW-0963">Cytoplasm</keyword>
<comment type="subcellular location">
    <subcellularLocation>
        <location evidence="1">Cytoplasm</location>
    </subcellularLocation>
</comment>
<proteinExistence type="inferred from homology"/>
<evidence type="ECO:0008006" key="5">
    <source>
        <dbReference type="Google" id="ProtNLM"/>
    </source>
</evidence>
<dbReference type="AlphaFoldDB" id="A0A7R8ZRV8"/>
<name>A0A7R8ZRV8_9CRUS</name>
<dbReference type="OrthoDB" id="10264550at2759"/>
<comment type="similarity">
    <text evidence="2">Belongs to the AB hydrolase superfamily.</text>
</comment>
<dbReference type="PANTHER" id="PTHR15913">
    <property type="entry name" value="ACID CLUSTER PROTEIN 33"/>
    <property type="match status" value="1"/>
</dbReference>